<dbReference type="PANTHER" id="PTHR11206">
    <property type="entry name" value="MULTIDRUG RESISTANCE PROTEIN"/>
    <property type="match status" value="1"/>
</dbReference>
<evidence type="ECO:0000313" key="8">
    <source>
        <dbReference type="EMBL" id="PNW72897.1"/>
    </source>
</evidence>
<dbReference type="KEGG" id="cre:CHLRE_14g610750v5"/>
<dbReference type="InterPro" id="IPR045069">
    <property type="entry name" value="MATE_euk"/>
</dbReference>
<keyword evidence="3 6" id="KW-0812">Transmembrane</keyword>
<accession>A0A2K3CX79</accession>
<comment type="similarity">
    <text evidence="2 6">Belongs to the multi antimicrobial extrusion (MATE) (TC 2.A.66.1) family.</text>
</comment>
<feature type="transmembrane region" description="Helical" evidence="6">
    <location>
        <begin position="448"/>
        <end position="469"/>
    </location>
</feature>
<dbReference type="GO" id="GO:0042910">
    <property type="term" value="F:xenobiotic transmembrane transporter activity"/>
    <property type="evidence" value="ECO:0007669"/>
    <property type="project" value="InterPro"/>
</dbReference>
<reference evidence="8 9" key="1">
    <citation type="journal article" date="2007" name="Science">
        <title>The Chlamydomonas genome reveals the evolution of key animal and plant functions.</title>
        <authorList>
            <person name="Merchant S.S."/>
            <person name="Prochnik S.E."/>
            <person name="Vallon O."/>
            <person name="Harris E.H."/>
            <person name="Karpowicz S.J."/>
            <person name="Witman G.B."/>
            <person name="Terry A."/>
            <person name="Salamov A."/>
            <person name="Fritz-Laylin L.K."/>
            <person name="Marechal-Drouard L."/>
            <person name="Marshall W.F."/>
            <person name="Qu L.H."/>
            <person name="Nelson D.R."/>
            <person name="Sanderfoot A.A."/>
            <person name="Spalding M.H."/>
            <person name="Kapitonov V.V."/>
            <person name="Ren Q."/>
            <person name="Ferris P."/>
            <person name="Lindquist E."/>
            <person name="Shapiro H."/>
            <person name="Lucas S.M."/>
            <person name="Grimwood J."/>
            <person name="Schmutz J."/>
            <person name="Cardol P."/>
            <person name="Cerutti H."/>
            <person name="Chanfreau G."/>
            <person name="Chen C.L."/>
            <person name="Cognat V."/>
            <person name="Croft M.T."/>
            <person name="Dent R."/>
            <person name="Dutcher S."/>
            <person name="Fernandez E."/>
            <person name="Fukuzawa H."/>
            <person name="Gonzalez-Ballester D."/>
            <person name="Gonzalez-Halphen D."/>
            <person name="Hallmann A."/>
            <person name="Hanikenne M."/>
            <person name="Hippler M."/>
            <person name="Inwood W."/>
            <person name="Jabbari K."/>
            <person name="Kalanon M."/>
            <person name="Kuras R."/>
            <person name="Lefebvre P.A."/>
            <person name="Lemaire S.D."/>
            <person name="Lobanov A.V."/>
            <person name="Lohr M."/>
            <person name="Manuell A."/>
            <person name="Meier I."/>
            <person name="Mets L."/>
            <person name="Mittag M."/>
            <person name="Mittelmeier T."/>
            <person name="Moroney J.V."/>
            <person name="Moseley J."/>
            <person name="Napoli C."/>
            <person name="Nedelcu A.M."/>
            <person name="Niyogi K."/>
            <person name="Novoselov S.V."/>
            <person name="Paulsen I.T."/>
            <person name="Pazour G."/>
            <person name="Purton S."/>
            <person name="Ral J.P."/>
            <person name="Riano-Pachon D.M."/>
            <person name="Riekhof W."/>
            <person name="Rymarquis L."/>
            <person name="Schroda M."/>
            <person name="Stern D."/>
            <person name="Umen J."/>
            <person name="Willows R."/>
            <person name="Wilson N."/>
            <person name="Zimmer S.L."/>
            <person name="Allmer J."/>
            <person name="Balk J."/>
            <person name="Bisova K."/>
            <person name="Chen C.J."/>
            <person name="Elias M."/>
            <person name="Gendler K."/>
            <person name="Hauser C."/>
            <person name="Lamb M.R."/>
            <person name="Ledford H."/>
            <person name="Long J.C."/>
            <person name="Minagawa J."/>
            <person name="Page M.D."/>
            <person name="Pan J."/>
            <person name="Pootakham W."/>
            <person name="Roje S."/>
            <person name="Rose A."/>
            <person name="Stahlberg E."/>
            <person name="Terauchi A.M."/>
            <person name="Yang P."/>
            <person name="Ball S."/>
            <person name="Bowler C."/>
            <person name="Dieckmann C.L."/>
            <person name="Gladyshev V.N."/>
            <person name="Green P."/>
            <person name="Jorgensen R."/>
            <person name="Mayfield S."/>
            <person name="Mueller-Roeber B."/>
            <person name="Rajamani S."/>
            <person name="Sayre R.T."/>
            <person name="Brokstein P."/>
            <person name="Dubchak I."/>
            <person name="Goodstein D."/>
            <person name="Hornick L."/>
            <person name="Huang Y.W."/>
            <person name="Jhaveri J."/>
            <person name="Luo Y."/>
            <person name="Martinez D."/>
            <person name="Ngau W.C."/>
            <person name="Otillar B."/>
            <person name="Poliakov A."/>
            <person name="Porter A."/>
            <person name="Szajkowski L."/>
            <person name="Werner G."/>
            <person name="Zhou K."/>
            <person name="Grigoriev I.V."/>
            <person name="Rokhsar D.S."/>
            <person name="Grossman A.R."/>
        </authorList>
    </citation>
    <scope>NUCLEOTIDE SEQUENCE [LARGE SCALE GENOMIC DNA]</scope>
    <source>
        <strain evidence="9">CC-503</strain>
    </source>
</reference>
<dbReference type="Gramene" id="PNW72897">
    <property type="protein sequence ID" value="PNW72897"/>
    <property type="gene ID" value="CHLRE_14g610750v5"/>
</dbReference>
<dbReference type="GO" id="GO:0015297">
    <property type="term" value="F:antiporter activity"/>
    <property type="evidence" value="ECO:0007669"/>
    <property type="project" value="InterPro"/>
</dbReference>
<dbReference type="GeneID" id="66056164"/>
<evidence type="ECO:0000256" key="4">
    <source>
        <dbReference type="ARBA" id="ARBA00022989"/>
    </source>
</evidence>
<dbReference type="CDD" id="cd13132">
    <property type="entry name" value="MATE_eukaryotic"/>
    <property type="match status" value="1"/>
</dbReference>
<sequence length="599" mass="63593">MAPTEPEAPLEAPLLNEAENAEPPMPKGFWKRELRAIFALAAPCIVTTCSSQTMVVTDQVFVGHLGVSELAAAALGNTYFNLLWFFLLGCSTALDTLGSQAFGANDYSSLLTWTYASLVVLSGLCGVMAVGLWYGREVAVHLFFQEPAVAELVGQFCRWLIPGLWPMMWSVVAMKFMQTQNVMLPPAIVAAGTCAFNVASNALFIHYLGFKGAPMATSFSRFVQFFVYVGVVVALQHRHHPGGWGRWLARSRRCWGKALSPRILGAFLSLGIPGGCMLALEAGSFDITTAFAGALGQVEVSAHSTLLGVCTYTFISFPFAVATAATIRVGNLLGAGRAKQAALAGMLCVVSGTLFQGTCGLIMFAARHSLGYLFTNDPEVAGLVARIAIFGVAFQFFDGAFGTSQGVLRGMGRQHQLMAFNLIGFWGSGVAFGWWLTFRTSLGLKGLWIGIDTGDFVAAALCVLTWLLVNWKKEVRKALDRMAVSHDHEAELGHVEGEPDDWHDFLVPVKHHAGGGPLAAGNPNDTDTGNGHGIAGDDSAAPHPHHPSSAAVAIGGGGGVDPAKDPANDPYSEALLAQGAGRNPYGSPRFGASPRFRGA</sequence>
<evidence type="ECO:0000256" key="5">
    <source>
        <dbReference type="ARBA" id="ARBA00023136"/>
    </source>
</evidence>
<dbReference type="AlphaFoldDB" id="A0A2K3CX79"/>
<keyword evidence="9" id="KW-1185">Reference proteome</keyword>
<feature type="transmembrane region" description="Helical" evidence="6">
    <location>
        <begin position="341"/>
        <end position="365"/>
    </location>
</feature>
<organism evidence="8 9">
    <name type="scientific">Chlamydomonas reinhardtii</name>
    <name type="common">Chlamydomonas smithii</name>
    <dbReference type="NCBI Taxonomy" id="3055"/>
    <lineage>
        <taxon>Eukaryota</taxon>
        <taxon>Viridiplantae</taxon>
        <taxon>Chlorophyta</taxon>
        <taxon>core chlorophytes</taxon>
        <taxon>Chlorophyceae</taxon>
        <taxon>CS clade</taxon>
        <taxon>Chlamydomonadales</taxon>
        <taxon>Chlamydomonadaceae</taxon>
        <taxon>Chlamydomonas</taxon>
    </lineage>
</organism>
<feature type="transmembrane region" description="Helical" evidence="6">
    <location>
        <begin position="417"/>
        <end position="436"/>
    </location>
</feature>
<dbReference type="GO" id="GO:0022857">
    <property type="term" value="F:transmembrane transporter activity"/>
    <property type="evidence" value="ECO:0000318"/>
    <property type="project" value="GO_Central"/>
</dbReference>
<dbReference type="GO" id="GO:1990961">
    <property type="term" value="P:xenobiotic detoxification by transmembrane export across the plasma membrane"/>
    <property type="evidence" value="ECO:0007669"/>
    <property type="project" value="InterPro"/>
</dbReference>
<dbReference type="Pfam" id="PF01554">
    <property type="entry name" value="MatE"/>
    <property type="match status" value="2"/>
</dbReference>
<dbReference type="NCBIfam" id="TIGR00797">
    <property type="entry name" value="matE"/>
    <property type="match status" value="1"/>
</dbReference>
<dbReference type="OrthoDB" id="543973at2759"/>
<dbReference type="STRING" id="3055.A0A2K3CX79"/>
<evidence type="ECO:0000313" key="9">
    <source>
        <dbReference type="Proteomes" id="UP000006906"/>
    </source>
</evidence>
<comment type="subcellular location">
    <subcellularLocation>
        <location evidence="1">Membrane</location>
        <topology evidence="1">Multi-pass membrane protein</topology>
    </subcellularLocation>
</comment>
<feature type="transmembrane region" description="Helical" evidence="6">
    <location>
        <begin position="259"/>
        <end position="280"/>
    </location>
</feature>
<evidence type="ECO:0000256" key="6">
    <source>
        <dbReference type="RuleBase" id="RU004914"/>
    </source>
</evidence>
<name>A0A2K3CX79_CHLRE</name>
<evidence type="ECO:0000256" key="7">
    <source>
        <dbReference type="SAM" id="MobiDB-lite"/>
    </source>
</evidence>
<dbReference type="EMBL" id="CM008975">
    <property type="protein sequence ID" value="PNW72897.1"/>
    <property type="molecule type" value="Genomic_DNA"/>
</dbReference>
<feature type="transmembrane region" description="Helical" evidence="6">
    <location>
        <begin position="110"/>
        <end position="134"/>
    </location>
</feature>
<feature type="transmembrane region" description="Helical" evidence="6">
    <location>
        <begin position="380"/>
        <end position="397"/>
    </location>
</feature>
<feature type="transmembrane region" description="Helical" evidence="6">
    <location>
        <begin position="159"/>
        <end position="176"/>
    </location>
</feature>
<feature type="transmembrane region" description="Helical" evidence="6">
    <location>
        <begin position="188"/>
        <end position="210"/>
    </location>
</feature>
<gene>
    <name evidence="8" type="ORF">CHLRE_14g610750v5</name>
</gene>
<feature type="transmembrane region" description="Helical" evidence="6">
    <location>
        <begin position="300"/>
        <end position="329"/>
    </location>
</feature>
<feature type="region of interest" description="Disordered" evidence="7">
    <location>
        <begin position="1"/>
        <end position="21"/>
    </location>
</feature>
<dbReference type="InterPro" id="IPR002528">
    <property type="entry name" value="MATE_fam"/>
</dbReference>
<dbReference type="RefSeq" id="XP_042916652.1">
    <property type="nucleotide sequence ID" value="XM_043069979.1"/>
</dbReference>
<proteinExistence type="inferred from homology"/>
<feature type="region of interest" description="Disordered" evidence="7">
    <location>
        <begin position="514"/>
        <end position="599"/>
    </location>
</feature>
<protein>
    <recommendedName>
        <fullName evidence="6">Protein DETOXIFICATION</fullName>
    </recommendedName>
    <alternativeName>
        <fullName evidence="6">Multidrug and toxic compound extrusion protein</fullName>
    </alternativeName>
</protein>
<keyword evidence="4 6" id="KW-1133">Transmembrane helix</keyword>
<feature type="transmembrane region" description="Helical" evidence="6">
    <location>
        <begin position="79"/>
        <end position="98"/>
    </location>
</feature>
<feature type="compositionally biased region" description="Low complexity" evidence="7">
    <location>
        <begin position="539"/>
        <end position="553"/>
    </location>
</feature>
<evidence type="ECO:0000256" key="2">
    <source>
        <dbReference type="ARBA" id="ARBA00010199"/>
    </source>
</evidence>
<keyword evidence="5 6" id="KW-0472">Membrane</keyword>
<evidence type="ECO:0000256" key="3">
    <source>
        <dbReference type="ARBA" id="ARBA00022692"/>
    </source>
</evidence>
<dbReference type="GO" id="GO:0016020">
    <property type="term" value="C:membrane"/>
    <property type="evidence" value="ECO:0000318"/>
    <property type="project" value="GO_Central"/>
</dbReference>
<dbReference type="InParanoid" id="A0A2K3CX79"/>
<evidence type="ECO:0000256" key="1">
    <source>
        <dbReference type="ARBA" id="ARBA00004141"/>
    </source>
</evidence>
<dbReference type="Proteomes" id="UP000006906">
    <property type="component" value="Chromosome 14"/>
</dbReference>